<evidence type="ECO:0000313" key="2">
    <source>
        <dbReference type="EMBL" id="KAJ7222498.1"/>
    </source>
</evidence>
<name>A0AAD6YL08_9AGAR</name>
<reference evidence="2" key="1">
    <citation type="submission" date="2023-03" db="EMBL/GenBank/DDBJ databases">
        <title>Massive genome expansion in bonnet fungi (Mycena s.s.) driven by repeated elements and novel gene families across ecological guilds.</title>
        <authorList>
            <consortium name="Lawrence Berkeley National Laboratory"/>
            <person name="Harder C.B."/>
            <person name="Miyauchi S."/>
            <person name="Viragh M."/>
            <person name="Kuo A."/>
            <person name="Thoen E."/>
            <person name="Andreopoulos B."/>
            <person name="Lu D."/>
            <person name="Skrede I."/>
            <person name="Drula E."/>
            <person name="Henrissat B."/>
            <person name="Morin E."/>
            <person name="Kohler A."/>
            <person name="Barry K."/>
            <person name="LaButti K."/>
            <person name="Morin E."/>
            <person name="Salamov A."/>
            <person name="Lipzen A."/>
            <person name="Mereny Z."/>
            <person name="Hegedus B."/>
            <person name="Baldrian P."/>
            <person name="Stursova M."/>
            <person name="Weitz H."/>
            <person name="Taylor A."/>
            <person name="Grigoriev I.V."/>
            <person name="Nagy L.G."/>
            <person name="Martin F."/>
            <person name="Kauserud H."/>
        </authorList>
    </citation>
    <scope>NUCLEOTIDE SEQUENCE</scope>
    <source>
        <strain evidence="2">9144</strain>
    </source>
</reference>
<feature type="region of interest" description="Disordered" evidence="1">
    <location>
        <begin position="286"/>
        <end position="359"/>
    </location>
</feature>
<sequence length="672" mass="77568">MSETELFYIYPYENEAQTAANRARKQALSILGFLTWFLTVKPGWGDSLSIEDREFVTSLFLRDRPKTGYLICLSRDFQEINLPHLVNCGVPFHYIWTNDEASTGRFLRLSPEYYSELAEFQLVHGGLFPDLEELPSYNLWKEDLLRYDWFFQDLLAGRVGETKTDFSASWNYFIVDFQHYGARPVRNPDFIRTYAQKFKCRISGGQIFYTACTFYRQNPIDDRIQEQSKQATSRLLTWAEEPFRDYLGPSSGLEADYESSEEFGRLQASRLSSPTLRERIREFSIPMSPTRRSESSGDAGIHSRWAREMAENNTRPLRRRSSRSLSPGFASEYASLSNSEPSNSHKDIIPESRETEETGLPTAGTEIAYVGYKWNETWLRQAVLICRDERSWIRLKIYAICYECDDIGGLLEFAIRFGLPFQLCVKLNDVHLFRNEKLTPMAREVTGAIYSPGYEKPTLEYKGGGASLYKSYLAGVSAILNRPEAVAFIAKGGILRYLAEKYRPELIQIFMAGPSLQLTEFQRGEQMILTIGGIEDYYTADEVSDGQIKTLLGHVRTGHANTELYLWPPPELLEQFCDHMKGYLSNGMHQYLELLWKSIHVDKNYEWRTISKWKAYLRHGNKSNFAPKVIPNSEDFAKGKHILSRSFPIKWDCIALKDMILPEVFDPIPHRD</sequence>
<evidence type="ECO:0000256" key="1">
    <source>
        <dbReference type="SAM" id="MobiDB-lite"/>
    </source>
</evidence>
<organism evidence="2 3">
    <name type="scientific">Mycena pura</name>
    <dbReference type="NCBI Taxonomy" id="153505"/>
    <lineage>
        <taxon>Eukaryota</taxon>
        <taxon>Fungi</taxon>
        <taxon>Dikarya</taxon>
        <taxon>Basidiomycota</taxon>
        <taxon>Agaricomycotina</taxon>
        <taxon>Agaricomycetes</taxon>
        <taxon>Agaricomycetidae</taxon>
        <taxon>Agaricales</taxon>
        <taxon>Marasmiineae</taxon>
        <taxon>Mycenaceae</taxon>
        <taxon>Mycena</taxon>
    </lineage>
</organism>
<feature type="compositionally biased region" description="Basic and acidic residues" evidence="1">
    <location>
        <begin position="343"/>
        <end position="356"/>
    </location>
</feature>
<gene>
    <name evidence="2" type="ORF">GGX14DRAFT_352625</name>
</gene>
<proteinExistence type="predicted"/>
<keyword evidence="3" id="KW-1185">Reference proteome</keyword>
<evidence type="ECO:0000313" key="3">
    <source>
        <dbReference type="Proteomes" id="UP001219525"/>
    </source>
</evidence>
<dbReference type="AlphaFoldDB" id="A0AAD6YL08"/>
<dbReference type="EMBL" id="JARJCW010000007">
    <property type="protein sequence ID" value="KAJ7222498.1"/>
    <property type="molecule type" value="Genomic_DNA"/>
</dbReference>
<dbReference type="Proteomes" id="UP001219525">
    <property type="component" value="Unassembled WGS sequence"/>
</dbReference>
<accession>A0AAD6YL08</accession>
<protein>
    <submittedName>
        <fullName evidence="2">Uncharacterized protein</fullName>
    </submittedName>
</protein>
<comment type="caution">
    <text evidence="2">The sequence shown here is derived from an EMBL/GenBank/DDBJ whole genome shotgun (WGS) entry which is preliminary data.</text>
</comment>